<dbReference type="InterPro" id="IPR025427">
    <property type="entry name" value="DUF4160"/>
</dbReference>
<dbReference type="EMBL" id="FNVR01000001">
    <property type="protein sequence ID" value="SEF40053.1"/>
    <property type="molecule type" value="Genomic_DNA"/>
</dbReference>
<dbReference type="STRING" id="1120964.GCA_001313265_05208"/>
<proteinExistence type="predicted"/>
<dbReference type="Pfam" id="PF13711">
    <property type="entry name" value="DUF4160"/>
    <property type="match status" value="1"/>
</dbReference>
<name>A0A1H5RNW2_9BACT</name>
<accession>A0A1H5RNW2</accession>
<evidence type="ECO:0000313" key="2">
    <source>
        <dbReference type="Proteomes" id="UP000236736"/>
    </source>
</evidence>
<dbReference type="RefSeq" id="WP_103922775.1">
    <property type="nucleotide sequence ID" value="NZ_FNVR01000001.1"/>
</dbReference>
<dbReference type="OrthoDB" id="122670at2"/>
<protein>
    <recommendedName>
        <fullName evidence="3">DUF4160 domain-containing protein</fullName>
    </recommendedName>
</protein>
<reference evidence="2" key="1">
    <citation type="submission" date="2016-10" db="EMBL/GenBank/DDBJ databases">
        <authorList>
            <person name="Varghese N."/>
            <person name="Submissions S."/>
        </authorList>
    </citation>
    <scope>NUCLEOTIDE SEQUENCE [LARGE SCALE GENOMIC DNA]</scope>
    <source>
        <strain evidence="2">DSM 17298</strain>
    </source>
</reference>
<evidence type="ECO:0008006" key="3">
    <source>
        <dbReference type="Google" id="ProtNLM"/>
    </source>
</evidence>
<organism evidence="1 2">
    <name type="scientific">Algoriphagus boritolerans DSM 17298 = JCM 18970</name>
    <dbReference type="NCBI Taxonomy" id="1120964"/>
    <lineage>
        <taxon>Bacteria</taxon>
        <taxon>Pseudomonadati</taxon>
        <taxon>Bacteroidota</taxon>
        <taxon>Cytophagia</taxon>
        <taxon>Cytophagales</taxon>
        <taxon>Cyclobacteriaceae</taxon>
        <taxon>Algoriphagus</taxon>
    </lineage>
</organism>
<evidence type="ECO:0000313" key="1">
    <source>
        <dbReference type="EMBL" id="SEF40053.1"/>
    </source>
</evidence>
<dbReference type="Proteomes" id="UP000236736">
    <property type="component" value="Unassembled WGS sequence"/>
</dbReference>
<sequence>MPTIFKQNGFRFFFYSNDHLPKHVHTEKSGMTAKFNLNPIELVVSKKFSAIELREIRILI</sequence>
<gene>
    <name evidence="1" type="ORF">SAMN03080598_00025</name>
</gene>
<keyword evidence="2" id="KW-1185">Reference proteome</keyword>
<dbReference type="AlphaFoldDB" id="A0A1H5RNW2"/>